<dbReference type="PANTHER" id="PTHR47510:SF3">
    <property type="entry name" value="ENDO_EXONUCLEASE_PHOSPHATASE DOMAIN-CONTAINING PROTEIN"/>
    <property type="match status" value="1"/>
</dbReference>
<sequence length="135" mass="15181">MSPTIYILNVTSIVKRHAIKHLRCDVYHLHPDIIVITESWLRPDHPGAFLKCIIDSEPYFICAICHPPNHPSYEVSFLMGYIDELSNTSLGSDSKLIIGGDFNSTIISSFKQVYILYSGIPPTTATTMTEYMGLM</sequence>
<keyword evidence="3" id="KW-1185">Reference proteome</keyword>
<reference evidence="2" key="3">
    <citation type="submission" date="2015-06" db="UniProtKB">
        <authorList>
            <consortium name="EnsemblMetazoa"/>
        </authorList>
    </citation>
    <scope>IDENTIFICATION</scope>
</reference>
<dbReference type="OrthoDB" id="6107840at2759"/>
<dbReference type="PANTHER" id="PTHR47510">
    <property type="entry name" value="REVERSE TRANSCRIPTASE DOMAIN-CONTAINING PROTEIN"/>
    <property type="match status" value="1"/>
</dbReference>
<dbReference type="EMBL" id="KB097571">
    <property type="protein sequence ID" value="ESN94306.1"/>
    <property type="molecule type" value="Genomic_DNA"/>
</dbReference>
<dbReference type="EMBL" id="AMQM01001553">
    <property type="status" value="NOT_ANNOTATED_CDS"/>
    <property type="molecule type" value="Genomic_DNA"/>
</dbReference>
<dbReference type="Proteomes" id="UP000015101">
    <property type="component" value="Unassembled WGS sequence"/>
</dbReference>
<dbReference type="AlphaFoldDB" id="T1EUY7"/>
<protein>
    <recommendedName>
        <fullName evidence="4">Endonuclease/exonuclease/phosphatase domain-containing protein</fullName>
    </recommendedName>
</protein>
<dbReference type="GeneID" id="20200387"/>
<evidence type="ECO:0000313" key="3">
    <source>
        <dbReference type="Proteomes" id="UP000015101"/>
    </source>
</evidence>
<dbReference type="InParanoid" id="T1EUY7"/>
<accession>T1EUY7</accession>
<dbReference type="CTD" id="20200387"/>
<dbReference type="RefSeq" id="XP_009027398.1">
    <property type="nucleotide sequence ID" value="XM_009029150.1"/>
</dbReference>
<reference evidence="3" key="1">
    <citation type="submission" date="2012-12" db="EMBL/GenBank/DDBJ databases">
        <authorList>
            <person name="Hellsten U."/>
            <person name="Grimwood J."/>
            <person name="Chapman J.A."/>
            <person name="Shapiro H."/>
            <person name="Aerts A."/>
            <person name="Otillar R.P."/>
            <person name="Terry A.Y."/>
            <person name="Boore J.L."/>
            <person name="Simakov O."/>
            <person name="Marletaz F."/>
            <person name="Cho S.-J."/>
            <person name="Edsinger-Gonzales E."/>
            <person name="Havlak P."/>
            <person name="Kuo D.-H."/>
            <person name="Larsson T."/>
            <person name="Lv J."/>
            <person name="Arendt D."/>
            <person name="Savage R."/>
            <person name="Osoegawa K."/>
            <person name="de Jong P."/>
            <person name="Lindberg D.R."/>
            <person name="Seaver E.C."/>
            <person name="Weisblat D.A."/>
            <person name="Putnam N.H."/>
            <person name="Grigoriev I.V."/>
            <person name="Rokhsar D.S."/>
        </authorList>
    </citation>
    <scope>NUCLEOTIDE SEQUENCE</scope>
</reference>
<reference evidence="1 3" key="2">
    <citation type="journal article" date="2013" name="Nature">
        <title>Insights into bilaterian evolution from three spiralian genomes.</title>
        <authorList>
            <person name="Simakov O."/>
            <person name="Marletaz F."/>
            <person name="Cho S.J."/>
            <person name="Edsinger-Gonzales E."/>
            <person name="Havlak P."/>
            <person name="Hellsten U."/>
            <person name="Kuo D.H."/>
            <person name="Larsson T."/>
            <person name="Lv J."/>
            <person name="Arendt D."/>
            <person name="Savage R."/>
            <person name="Osoegawa K."/>
            <person name="de Jong P."/>
            <person name="Grimwood J."/>
            <person name="Chapman J.A."/>
            <person name="Shapiro H."/>
            <person name="Aerts A."/>
            <person name="Otillar R.P."/>
            <person name="Terry A.Y."/>
            <person name="Boore J.L."/>
            <person name="Grigoriev I.V."/>
            <person name="Lindberg D.R."/>
            <person name="Seaver E.C."/>
            <person name="Weisblat D.A."/>
            <person name="Putnam N.H."/>
            <person name="Rokhsar D.S."/>
        </authorList>
    </citation>
    <scope>NUCLEOTIDE SEQUENCE</scope>
</reference>
<evidence type="ECO:0000313" key="2">
    <source>
        <dbReference type="EnsemblMetazoa" id="HelroP164123"/>
    </source>
</evidence>
<dbReference type="EnsemblMetazoa" id="HelroT164123">
    <property type="protein sequence ID" value="HelroP164123"/>
    <property type="gene ID" value="HelroG164123"/>
</dbReference>
<dbReference type="KEGG" id="hro:HELRODRAFT_164123"/>
<evidence type="ECO:0000313" key="1">
    <source>
        <dbReference type="EMBL" id="ESN94306.1"/>
    </source>
</evidence>
<evidence type="ECO:0008006" key="4">
    <source>
        <dbReference type="Google" id="ProtNLM"/>
    </source>
</evidence>
<organism evidence="2 3">
    <name type="scientific">Helobdella robusta</name>
    <name type="common">Californian leech</name>
    <dbReference type="NCBI Taxonomy" id="6412"/>
    <lineage>
        <taxon>Eukaryota</taxon>
        <taxon>Metazoa</taxon>
        <taxon>Spiralia</taxon>
        <taxon>Lophotrochozoa</taxon>
        <taxon>Annelida</taxon>
        <taxon>Clitellata</taxon>
        <taxon>Hirudinea</taxon>
        <taxon>Rhynchobdellida</taxon>
        <taxon>Glossiphoniidae</taxon>
        <taxon>Helobdella</taxon>
    </lineage>
</organism>
<dbReference type="HOGENOM" id="CLU_1888014_0_0_1"/>
<dbReference type="SUPFAM" id="SSF56219">
    <property type="entry name" value="DNase I-like"/>
    <property type="match status" value="1"/>
</dbReference>
<dbReference type="InterPro" id="IPR036691">
    <property type="entry name" value="Endo/exonu/phosph_ase_sf"/>
</dbReference>
<name>T1EUY7_HELRO</name>
<gene>
    <name evidence="2" type="primary">20200387</name>
    <name evidence="1" type="ORF">HELRODRAFT_164123</name>
</gene>
<proteinExistence type="predicted"/>